<dbReference type="PANTHER" id="PTHR42060:SF1">
    <property type="entry name" value="NHL REPEAT-CONTAINING PROTEIN"/>
    <property type="match status" value="1"/>
</dbReference>
<proteinExistence type="predicted"/>
<gene>
    <name evidence="1" type="ORF">BS50DRAFT_579981</name>
</gene>
<keyword evidence="2" id="KW-1185">Reference proteome</keyword>
<accession>A0A2T2N2Y9</accession>
<reference evidence="1 2" key="1">
    <citation type="journal article" date="2018" name="Front. Microbiol.">
        <title>Genome-Wide Analysis of Corynespora cassiicola Leaf Fall Disease Putative Effectors.</title>
        <authorList>
            <person name="Lopez D."/>
            <person name="Ribeiro S."/>
            <person name="Label P."/>
            <person name="Fumanal B."/>
            <person name="Venisse J.S."/>
            <person name="Kohler A."/>
            <person name="de Oliveira R.R."/>
            <person name="Labutti K."/>
            <person name="Lipzen A."/>
            <person name="Lail K."/>
            <person name="Bauer D."/>
            <person name="Ohm R.A."/>
            <person name="Barry K.W."/>
            <person name="Spatafora J."/>
            <person name="Grigoriev I.V."/>
            <person name="Martin F.M."/>
            <person name="Pujade-Renaud V."/>
        </authorList>
    </citation>
    <scope>NUCLEOTIDE SEQUENCE [LARGE SCALE GENOMIC DNA]</scope>
    <source>
        <strain evidence="1 2">Philippines</strain>
    </source>
</reference>
<evidence type="ECO:0000313" key="2">
    <source>
        <dbReference type="Proteomes" id="UP000240883"/>
    </source>
</evidence>
<dbReference type="Proteomes" id="UP000240883">
    <property type="component" value="Unassembled WGS sequence"/>
</dbReference>
<dbReference type="PANTHER" id="PTHR42060">
    <property type="entry name" value="NHL REPEAT-CONTAINING PROTEIN-RELATED"/>
    <property type="match status" value="1"/>
</dbReference>
<evidence type="ECO:0000313" key="1">
    <source>
        <dbReference type="EMBL" id="PSN59388.1"/>
    </source>
</evidence>
<dbReference type="Gene3D" id="2.120.10.30">
    <property type="entry name" value="TolB, C-terminal domain"/>
    <property type="match status" value="1"/>
</dbReference>
<organism evidence="1 2">
    <name type="scientific">Corynespora cassiicola Philippines</name>
    <dbReference type="NCBI Taxonomy" id="1448308"/>
    <lineage>
        <taxon>Eukaryota</taxon>
        <taxon>Fungi</taxon>
        <taxon>Dikarya</taxon>
        <taxon>Ascomycota</taxon>
        <taxon>Pezizomycotina</taxon>
        <taxon>Dothideomycetes</taxon>
        <taxon>Pleosporomycetidae</taxon>
        <taxon>Pleosporales</taxon>
        <taxon>Corynesporascaceae</taxon>
        <taxon>Corynespora</taxon>
    </lineage>
</organism>
<dbReference type="OrthoDB" id="9977941at2759"/>
<sequence length="332" mass="35868">MTSAISVSDCTAKPTRNRRHASYDVHQFSYPSWVENIHIRHTGELIVTQLMTSNVYLIDPKVARTNVTSTTAGVSLLHSYPTGQMLLGIAEVSRDEFYVVSGNMTSERGSYSVWSLDLREYDDKSNTGVKAHQITIFPESGLLNGMDTLDPSNNLVVIADSWAGLIWVLNVKSGEKSMFLNETETQQREGHAMDVSANGVKVIRRQGEADVYFSNTAKELFCRITVSLSTLQKISPVQVLNDAIAIDDFAIDADNNVAYVAGGRQNTLYSIPLPGGQAEPMIGSLNQTILAGPTSTAIGRGVVYIATSGSSQQNPQSGFSEGAKIVAVEVGG</sequence>
<name>A0A2T2N2Y9_CORCC</name>
<dbReference type="EMBL" id="KZ678156">
    <property type="protein sequence ID" value="PSN59388.1"/>
    <property type="molecule type" value="Genomic_DNA"/>
</dbReference>
<evidence type="ECO:0008006" key="3">
    <source>
        <dbReference type="Google" id="ProtNLM"/>
    </source>
</evidence>
<dbReference type="SUPFAM" id="SSF63829">
    <property type="entry name" value="Calcium-dependent phosphotriesterase"/>
    <property type="match status" value="1"/>
</dbReference>
<protein>
    <recommendedName>
        <fullName evidence="3">Calcium-dependent phosphotriesterase</fullName>
    </recommendedName>
</protein>
<dbReference type="InterPro" id="IPR011042">
    <property type="entry name" value="6-blade_b-propeller_TolB-like"/>
</dbReference>
<dbReference type="InterPro" id="IPR052998">
    <property type="entry name" value="Hetero-Diels-Alderase-like"/>
</dbReference>
<dbReference type="AlphaFoldDB" id="A0A2T2N2Y9"/>